<name>A0ABP1RHC6_9HEXA</name>
<feature type="transmembrane region" description="Helical" evidence="1">
    <location>
        <begin position="187"/>
        <end position="207"/>
    </location>
</feature>
<feature type="transmembrane region" description="Helical" evidence="1">
    <location>
        <begin position="303"/>
        <end position="321"/>
    </location>
</feature>
<protein>
    <recommendedName>
        <fullName evidence="4">Gustatory receptor</fullName>
    </recommendedName>
</protein>
<dbReference type="Proteomes" id="UP001642540">
    <property type="component" value="Unassembled WGS sequence"/>
</dbReference>
<keyword evidence="1" id="KW-0812">Transmembrane</keyword>
<keyword evidence="1" id="KW-0472">Membrane</keyword>
<evidence type="ECO:0000313" key="2">
    <source>
        <dbReference type="EMBL" id="CAL8128341.1"/>
    </source>
</evidence>
<evidence type="ECO:0008006" key="4">
    <source>
        <dbReference type="Google" id="ProtNLM"/>
    </source>
</evidence>
<organism evidence="2 3">
    <name type="scientific">Orchesella dallaii</name>
    <dbReference type="NCBI Taxonomy" id="48710"/>
    <lineage>
        <taxon>Eukaryota</taxon>
        <taxon>Metazoa</taxon>
        <taxon>Ecdysozoa</taxon>
        <taxon>Arthropoda</taxon>
        <taxon>Hexapoda</taxon>
        <taxon>Collembola</taxon>
        <taxon>Entomobryomorpha</taxon>
        <taxon>Entomobryoidea</taxon>
        <taxon>Orchesellidae</taxon>
        <taxon>Orchesellinae</taxon>
        <taxon>Orchesella</taxon>
    </lineage>
</organism>
<reference evidence="2 3" key="1">
    <citation type="submission" date="2024-08" db="EMBL/GenBank/DDBJ databases">
        <authorList>
            <person name="Cucini C."/>
            <person name="Frati F."/>
        </authorList>
    </citation>
    <scope>NUCLEOTIDE SEQUENCE [LARGE SCALE GENOMIC DNA]</scope>
</reference>
<evidence type="ECO:0000313" key="3">
    <source>
        <dbReference type="Proteomes" id="UP001642540"/>
    </source>
</evidence>
<comment type="caution">
    <text evidence="2">The sequence shown here is derived from an EMBL/GenBank/DDBJ whole genome shotgun (WGS) entry which is preliminary data.</text>
</comment>
<feature type="transmembrane region" description="Helical" evidence="1">
    <location>
        <begin position="79"/>
        <end position="98"/>
    </location>
</feature>
<keyword evidence="3" id="KW-1185">Reference proteome</keyword>
<evidence type="ECO:0000256" key="1">
    <source>
        <dbReference type="SAM" id="Phobius"/>
    </source>
</evidence>
<gene>
    <name evidence="2" type="ORF">ODALV1_LOCUS22191</name>
</gene>
<feature type="transmembrane region" description="Helical" evidence="1">
    <location>
        <begin position="271"/>
        <end position="291"/>
    </location>
</feature>
<keyword evidence="1" id="KW-1133">Transmembrane helix</keyword>
<proteinExistence type="predicted"/>
<sequence length="376" mass="43748">MLIYENIIKNLRDHLKQQRIYGTSPVITNKNSNFVRTTGHGMGARFIQKLKTSISLINTIILWIQFFHEIGKVKQVTTARNLLFAVAMTTLYFVHWIVHKQGESIAELYNMFLRFEERYEKEFQIPNLLTKGEKRLVQFCIKNAYQGVPPTAMLYSSQRWFAPCNSATVGYVFMPECKNNMGHHVKWGIPSQISLALVCIVSFWINLDALGNYVYYNNTLSFSWSYSLCVYIKLFREDAVAKLRNGDRSGLLMYRELQLLCRYYNCIQQDALMGAYIFLVVNIFVIGNYVLIAMGGNIALNELFMFVLVSIQQFLYIYVYFGVFARVNTDSEEVIKSVKQRGVVLVKQERMRRWATKYVRSLQPLKVNIGTNDIIY</sequence>
<accession>A0ABP1RHC6</accession>
<dbReference type="EMBL" id="CAXLJM020000075">
    <property type="protein sequence ID" value="CAL8128341.1"/>
    <property type="molecule type" value="Genomic_DNA"/>
</dbReference>